<dbReference type="EMBL" id="BAABDO010000076">
    <property type="protein sequence ID" value="GAA4149063.1"/>
    <property type="molecule type" value="Genomic_DNA"/>
</dbReference>
<dbReference type="InterPro" id="IPR017853">
    <property type="entry name" value="GH"/>
</dbReference>
<sequence length="506" mass="56285">MRHAAVLTGLLGATMVASLLVAVAPSVPRAAAGQAGRAGTAAGRLRVVEYRGVRVPVPAGWEVHWLDRDPTRCVRFDRHAVYLGRPGPQPDCPARAVGRTEALHIAPDDTARDDTARDDTAPDDTAPDDTAPNDTRPGDTAPDARQRRTGAVRPDRLARFAVPRGPAHETLLRLPEAGVRIHGTYGDDPEELERLLRGTLLTPFWTRAHHPRVPGTAADDPPPGGFVPSLLEEVLPWLQPSGPEPTVPRSDEPRPRKPRAHKPRPHKPRGHKPRPRKPRKRWVRAKGFDTCTAPSLAAMAAWRRSYKVANMYIGGAARACAQPNLNRAWVRGVRRMGYRLIPTYVGLQAPCTRYRQRFAPEDAAEEGRAAARDAVRRARALGIPRRNPVYYDMEVYDHRRAWCSEAVLTFLHHWTKTMRKLGYVPGFYSSAGSGVRDVGGARGMAKPKAVWFAHWDGRTDPYDCPYMPGHWWPPHNRIKQYRGGHRETHGGVTINVDSNMVDGRVY</sequence>
<feature type="region of interest" description="Disordered" evidence="1">
    <location>
        <begin position="237"/>
        <end position="283"/>
    </location>
</feature>
<evidence type="ECO:0000259" key="3">
    <source>
        <dbReference type="Pfam" id="PF08924"/>
    </source>
</evidence>
<evidence type="ECO:0000256" key="2">
    <source>
        <dbReference type="SAM" id="SignalP"/>
    </source>
</evidence>
<dbReference type="SUPFAM" id="SSF51445">
    <property type="entry name" value="(Trans)glycosidases"/>
    <property type="match status" value="1"/>
</dbReference>
<dbReference type="Gene3D" id="3.20.20.80">
    <property type="entry name" value="Glycosidases"/>
    <property type="match status" value="1"/>
</dbReference>
<evidence type="ECO:0000313" key="5">
    <source>
        <dbReference type="Proteomes" id="UP001500266"/>
    </source>
</evidence>
<dbReference type="RefSeq" id="WP_345023401.1">
    <property type="nucleotide sequence ID" value="NZ_BAABDO010000076.1"/>
</dbReference>
<proteinExistence type="predicted"/>
<evidence type="ECO:0000256" key="1">
    <source>
        <dbReference type="SAM" id="MobiDB-lite"/>
    </source>
</evidence>
<dbReference type="Pfam" id="PF08924">
    <property type="entry name" value="Rv2525c_GlyHyd-like"/>
    <property type="match status" value="1"/>
</dbReference>
<keyword evidence="5" id="KW-1185">Reference proteome</keyword>
<organism evidence="4 5">
    <name type="scientific">Actinomadura keratinilytica</name>
    <dbReference type="NCBI Taxonomy" id="547461"/>
    <lineage>
        <taxon>Bacteria</taxon>
        <taxon>Bacillati</taxon>
        <taxon>Actinomycetota</taxon>
        <taxon>Actinomycetes</taxon>
        <taxon>Streptosporangiales</taxon>
        <taxon>Thermomonosporaceae</taxon>
        <taxon>Actinomadura</taxon>
    </lineage>
</organism>
<feature type="signal peptide" evidence="2">
    <location>
        <begin position="1"/>
        <end position="22"/>
    </location>
</feature>
<name>A0ABP7Z7C9_9ACTN</name>
<dbReference type="InterPro" id="IPR015020">
    <property type="entry name" value="Rv2525c-like_Glyco_Hydro-like"/>
</dbReference>
<gene>
    <name evidence="4" type="ORF">GCM10022416_44040</name>
</gene>
<feature type="compositionally biased region" description="Basic residues" evidence="1">
    <location>
        <begin position="256"/>
        <end position="283"/>
    </location>
</feature>
<dbReference type="Proteomes" id="UP001500266">
    <property type="component" value="Unassembled WGS sequence"/>
</dbReference>
<feature type="compositionally biased region" description="Basic and acidic residues" evidence="1">
    <location>
        <begin position="106"/>
        <end position="120"/>
    </location>
</feature>
<evidence type="ECO:0000313" key="4">
    <source>
        <dbReference type="EMBL" id="GAA4149063.1"/>
    </source>
</evidence>
<comment type="caution">
    <text evidence="4">The sequence shown here is derived from an EMBL/GenBank/DDBJ whole genome shotgun (WGS) entry which is preliminary data.</text>
</comment>
<feature type="chain" id="PRO_5047122473" description="Rv2525c-like glycoside hydrolase-like domain-containing protein" evidence="2">
    <location>
        <begin position="23"/>
        <end position="506"/>
    </location>
</feature>
<reference evidence="5" key="1">
    <citation type="journal article" date="2019" name="Int. J. Syst. Evol. Microbiol.">
        <title>The Global Catalogue of Microorganisms (GCM) 10K type strain sequencing project: providing services to taxonomists for standard genome sequencing and annotation.</title>
        <authorList>
            <consortium name="The Broad Institute Genomics Platform"/>
            <consortium name="The Broad Institute Genome Sequencing Center for Infectious Disease"/>
            <person name="Wu L."/>
            <person name="Ma J."/>
        </authorList>
    </citation>
    <scope>NUCLEOTIDE SEQUENCE [LARGE SCALE GENOMIC DNA]</scope>
    <source>
        <strain evidence="5">JCM 17316</strain>
    </source>
</reference>
<feature type="domain" description="Rv2525c-like glycoside hydrolase-like" evidence="3">
    <location>
        <begin position="302"/>
        <end position="501"/>
    </location>
</feature>
<keyword evidence="2" id="KW-0732">Signal</keyword>
<accession>A0ABP7Z7C9</accession>
<protein>
    <recommendedName>
        <fullName evidence="3">Rv2525c-like glycoside hydrolase-like domain-containing protein</fullName>
    </recommendedName>
</protein>
<feature type="region of interest" description="Disordered" evidence="1">
    <location>
        <begin position="104"/>
        <end position="152"/>
    </location>
</feature>